<sequence length="297" mass="34786">MRILIVENEIYLAGSMASKLGDLGHECEIAKSVKEAIGKDDSFDVVLLSTTLPGQDFYPIIDKFKERIIILLIAYISSDTVLKPIQAGADDYIQKPFMIEELVRKINHFEEHRRIKSIVKNYENYIQYSLEHFKINEFDPKKIKLPLLIKTPKISYADKFVYTFMQMTKNLFIFTPATSFNDVEKAIKQNTQEHIYITNFQLLKQDERDRILVAVYKKKVIISTTDLEQSAPFETLEIANNDQLFSIDEIVTIDNYIKYVISNYQDRFPDTELSKKLGISRKSLWEKRKKYDIIKKK</sequence>
<evidence type="ECO:0000256" key="2">
    <source>
        <dbReference type="ARBA" id="ARBA00023015"/>
    </source>
</evidence>
<keyword evidence="3" id="KW-0238">DNA-binding</keyword>
<dbReference type="InterPro" id="IPR001789">
    <property type="entry name" value="Sig_transdc_resp-reg_receiver"/>
</dbReference>
<dbReference type="SUPFAM" id="SSF52172">
    <property type="entry name" value="CheY-like"/>
    <property type="match status" value="1"/>
</dbReference>
<name>A0ABS5HJV4_9BACT</name>
<keyword evidence="2" id="KW-0805">Transcription regulation</keyword>
<dbReference type="PANTHER" id="PTHR48111">
    <property type="entry name" value="REGULATOR OF RPOS"/>
    <property type="match status" value="1"/>
</dbReference>
<keyword evidence="4" id="KW-0804">Transcription</keyword>
<comment type="caution">
    <text evidence="5">Lacks conserved residue(s) required for the propagation of feature annotation.</text>
</comment>
<evidence type="ECO:0000259" key="6">
    <source>
        <dbReference type="PROSITE" id="PS50110"/>
    </source>
</evidence>
<evidence type="ECO:0000313" key="8">
    <source>
        <dbReference type="Proteomes" id="UP000682951"/>
    </source>
</evidence>
<dbReference type="Proteomes" id="UP000682951">
    <property type="component" value="Unassembled WGS sequence"/>
</dbReference>
<dbReference type="InterPro" id="IPR011006">
    <property type="entry name" value="CheY-like_superfamily"/>
</dbReference>
<accession>A0ABS5HJV4</accession>
<dbReference type="SMART" id="SM00448">
    <property type="entry name" value="REC"/>
    <property type="match status" value="1"/>
</dbReference>
<dbReference type="RefSeq" id="WP_212142402.1">
    <property type="nucleotide sequence ID" value="NZ_JAGSSW010000009.1"/>
</dbReference>
<dbReference type="Pfam" id="PF00072">
    <property type="entry name" value="Response_reg"/>
    <property type="match status" value="1"/>
</dbReference>
<evidence type="ECO:0000256" key="3">
    <source>
        <dbReference type="ARBA" id="ARBA00023125"/>
    </source>
</evidence>
<gene>
    <name evidence="7" type="ORF">KDD93_08210</name>
</gene>
<dbReference type="EMBL" id="JAGSSW010000009">
    <property type="protein sequence ID" value="MBR8464545.1"/>
    <property type="molecule type" value="Genomic_DNA"/>
</dbReference>
<dbReference type="PANTHER" id="PTHR48111:SF22">
    <property type="entry name" value="REGULATOR OF RPOS"/>
    <property type="match status" value="1"/>
</dbReference>
<dbReference type="PROSITE" id="PS50110">
    <property type="entry name" value="RESPONSE_REGULATORY"/>
    <property type="match status" value="1"/>
</dbReference>
<comment type="caution">
    <text evidence="7">The sequence shown here is derived from an EMBL/GenBank/DDBJ whole genome shotgun (WGS) entry which is preliminary data.</text>
</comment>
<evidence type="ECO:0000313" key="7">
    <source>
        <dbReference type="EMBL" id="MBR8464545.1"/>
    </source>
</evidence>
<dbReference type="InterPro" id="IPR039420">
    <property type="entry name" value="WalR-like"/>
</dbReference>
<evidence type="ECO:0000256" key="1">
    <source>
        <dbReference type="ARBA" id="ARBA00023012"/>
    </source>
</evidence>
<evidence type="ECO:0000256" key="5">
    <source>
        <dbReference type="PROSITE-ProRule" id="PRU00169"/>
    </source>
</evidence>
<reference evidence="7 8" key="1">
    <citation type="submission" date="2021-04" db="EMBL/GenBank/DDBJ databases">
        <title>Molecular and phenotypic characterization and identification of bacterial isolates recovered from the Anatolian ground squirrels (Spermophilus xanthoprymnus) and which have the potential to form a new species in the Campylobacter genus.</title>
        <authorList>
            <person name="Aydin F."/>
            <person name="Abay S."/>
            <person name="Kayman T."/>
            <person name="Karakaya E."/>
            <person name="Mustak H.K."/>
            <person name="Mustak I.B."/>
            <person name="Bilgin N."/>
            <person name="Duzler A."/>
            <person name="Sahin O."/>
            <person name="Guran O."/>
            <person name="Saticioglu I.B."/>
        </authorList>
    </citation>
    <scope>NUCLEOTIDE SEQUENCE [LARGE SCALE GENOMIC DNA]</scope>
    <source>
        <strain evidence="8">faydin-G24</strain>
    </source>
</reference>
<feature type="domain" description="Response regulatory" evidence="6">
    <location>
        <begin position="2"/>
        <end position="110"/>
    </location>
</feature>
<proteinExistence type="predicted"/>
<dbReference type="Gene3D" id="3.40.50.2300">
    <property type="match status" value="1"/>
</dbReference>
<keyword evidence="8" id="KW-1185">Reference proteome</keyword>
<keyword evidence="1" id="KW-0902">Two-component regulatory system</keyword>
<evidence type="ECO:0000256" key="4">
    <source>
        <dbReference type="ARBA" id="ARBA00023163"/>
    </source>
</evidence>
<protein>
    <submittedName>
        <fullName evidence="7">Response regulator</fullName>
    </submittedName>
</protein>
<organism evidence="7 8">
    <name type="scientific">Campylobacter anatolicus</name>
    <dbReference type="NCBI Taxonomy" id="2829105"/>
    <lineage>
        <taxon>Bacteria</taxon>
        <taxon>Pseudomonadati</taxon>
        <taxon>Campylobacterota</taxon>
        <taxon>Epsilonproteobacteria</taxon>
        <taxon>Campylobacterales</taxon>
        <taxon>Campylobacteraceae</taxon>
        <taxon>Campylobacter</taxon>
    </lineage>
</organism>